<sequence length="35" mass="3928">MLLVFRSTSSSECAFCSALINCITVSRNMYLSYSE</sequence>
<proteinExistence type="predicted"/>
<keyword evidence="2" id="KW-1185">Reference proteome</keyword>
<dbReference type="EMBL" id="KN735820">
    <property type="protein sequence ID" value="KIH56385.1"/>
    <property type="molecule type" value="Genomic_DNA"/>
</dbReference>
<protein>
    <submittedName>
        <fullName evidence="1">Uncharacterized protein</fullName>
    </submittedName>
</protein>
<organism evidence="1 2">
    <name type="scientific">Ancylostoma duodenale</name>
    <dbReference type="NCBI Taxonomy" id="51022"/>
    <lineage>
        <taxon>Eukaryota</taxon>
        <taxon>Metazoa</taxon>
        <taxon>Ecdysozoa</taxon>
        <taxon>Nematoda</taxon>
        <taxon>Chromadorea</taxon>
        <taxon>Rhabditida</taxon>
        <taxon>Rhabditina</taxon>
        <taxon>Rhabditomorpha</taxon>
        <taxon>Strongyloidea</taxon>
        <taxon>Ancylostomatidae</taxon>
        <taxon>Ancylostomatinae</taxon>
        <taxon>Ancylostoma</taxon>
    </lineage>
</organism>
<dbReference type="Proteomes" id="UP000054047">
    <property type="component" value="Unassembled WGS sequence"/>
</dbReference>
<name>A0A0C2G5Z8_9BILA</name>
<accession>A0A0C2G5Z8</accession>
<dbReference type="AlphaFoldDB" id="A0A0C2G5Z8"/>
<gene>
    <name evidence="1" type="ORF">ANCDUO_13434</name>
</gene>
<evidence type="ECO:0000313" key="1">
    <source>
        <dbReference type="EMBL" id="KIH56385.1"/>
    </source>
</evidence>
<evidence type="ECO:0000313" key="2">
    <source>
        <dbReference type="Proteomes" id="UP000054047"/>
    </source>
</evidence>
<reference evidence="1 2" key="1">
    <citation type="submission" date="2013-12" db="EMBL/GenBank/DDBJ databases">
        <title>Draft genome of the parsitic nematode Ancylostoma duodenale.</title>
        <authorList>
            <person name="Mitreva M."/>
        </authorList>
    </citation>
    <scope>NUCLEOTIDE SEQUENCE [LARGE SCALE GENOMIC DNA]</scope>
    <source>
        <strain evidence="1 2">Zhejiang</strain>
    </source>
</reference>